<reference evidence="8 9" key="1">
    <citation type="submission" date="2020-05" db="EMBL/GenBank/DDBJ databases">
        <title>Parvularcula mediterraneae sp. nov., isolated from polypropylene straw from shallow seawater of the seashore of Laganas in Zakynthos island, Greece.</title>
        <authorList>
            <person name="Szabo I."/>
            <person name="Al-Omari J."/>
            <person name="Rado J."/>
            <person name="Szerdahelyi G.S."/>
        </authorList>
    </citation>
    <scope>NUCLEOTIDE SEQUENCE [LARGE SCALE GENOMIC DNA]</scope>
    <source>
        <strain evidence="8 9">ZS-1/3</strain>
    </source>
</reference>
<evidence type="ECO:0000256" key="1">
    <source>
        <dbReference type="ARBA" id="ARBA00004948"/>
    </source>
</evidence>
<keyword evidence="9" id="KW-1185">Reference proteome</keyword>
<dbReference type="GO" id="GO:0008902">
    <property type="term" value="F:hydroxymethylpyrimidine kinase activity"/>
    <property type="evidence" value="ECO:0007669"/>
    <property type="project" value="UniProtKB-EC"/>
</dbReference>
<sequence>MKGRVLIIAGSDSGGGAGIQADIKTVTALGGYAATAVTAITVQDTKGVHAVHPVPDEIIREQIRVVLEDIGADCIKIGMIGSAGSGRAILNALKPWPDIPLVLDPVLVATSGDSLGDSDVAELLRTEFLGRASVVTPNLPELEALTGQNAMQDPVGAARSLIGMGAKAVLAKGGHGEGDLLLDQLVTAEQVYRYENPRIETRHTHGTGCSLASALATGIAQGLTLPEACERAVAAVHAAIAAAPGLGQGHGPIGHLAMSSWKRD</sequence>
<dbReference type="InterPro" id="IPR013749">
    <property type="entry name" value="PM/HMP-P_kinase-1"/>
</dbReference>
<evidence type="ECO:0000256" key="6">
    <source>
        <dbReference type="ARBA" id="ARBA00022840"/>
    </source>
</evidence>
<dbReference type="PANTHER" id="PTHR20858:SF17">
    <property type="entry name" value="HYDROXYMETHYLPYRIMIDINE_PHOSPHOMETHYLPYRIMIDINE KINASE THI20-RELATED"/>
    <property type="match status" value="1"/>
</dbReference>
<dbReference type="GO" id="GO:0009228">
    <property type="term" value="P:thiamine biosynthetic process"/>
    <property type="evidence" value="ECO:0007669"/>
    <property type="project" value="InterPro"/>
</dbReference>
<keyword evidence="5 8" id="KW-0418">Kinase</keyword>
<dbReference type="GO" id="GO:0005829">
    <property type="term" value="C:cytosol"/>
    <property type="evidence" value="ECO:0007669"/>
    <property type="project" value="TreeGrafter"/>
</dbReference>
<evidence type="ECO:0000256" key="5">
    <source>
        <dbReference type="ARBA" id="ARBA00022777"/>
    </source>
</evidence>
<evidence type="ECO:0000256" key="2">
    <source>
        <dbReference type="ARBA" id="ARBA00012135"/>
    </source>
</evidence>
<organism evidence="8 9">
    <name type="scientific">Parvularcula mediterranea</name>
    <dbReference type="NCBI Taxonomy" id="2732508"/>
    <lineage>
        <taxon>Bacteria</taxon>
        <taxon>Pseudomonadati</taxon>
        <taxon>Pseudomonadota</taxon>
        <taxon>Alphaproteobacteria</taxon>
        <taxon>Parvularculales</taxon>
        <taxon>Parvularculaceae</taxon>
        <taxon>Parvularcula</taxon>
    </lineage>
</organism>
<dbReference type="InterPro" id="IPR029056">
    <property type="entry name" value="Ribokinase-like"/>
</dbReference>
<dbReference type="CDD" id="cd01169">
    <property type="entry name" value="HMPP_kinase"/>
    <property type="match status" value="1"/>
</dbReference>
<dbReference type="GO" id="GO:0008972">
    <property type="term" value="F:phosphomethylpyrimidine kinase activity"/>
    <property type="evidence" value="ECO:0007669"/>
    <property type="project" value="InterPro"/>
</dbReference>
<dbReference type="InterPro" id="IPR004399">
    <property type="entry name" value="HMP/HMP-P_kinase_dom"/>
</dbReference>
<evidence type="ECO:0000256" key="3">
    <source>
        <dbReference type="ARBA" id="ARBA00022679"/>
    </source>
</evidence>
<dbReference type="Pfam" id="PF08543">
    <property type="entry name" value="Phos_pyr_kin"/>
    <property type="match status" value="1"/>
</dbReference>
<keyword evidence="3 8" id="KW-0808">Transferase</keyword>
<proteinExistence type="predicted"/>
<comment type="caution">
    <text evidence="8">The sequence shown here is derived from an EMBL/GenBank/DDBJ whole genome shotgun (WGS) entry which is preliminary data.</text>
</comment>
<dbReference type="EC" id="2.7.1.49" evidence="2"/>
<dbReference type="NCBIfam" id="TIGR00097">
    <property type="entry name" value="HMP-P_kinase"/>
    <property type="match status" value="1"/>
</dbReference>
<protein>
    <recommendedName>
        <fullName evidence="2">hydroxymethylpyrimidine kinase</fullName>
        <ecNumber evidence="2">2.7.1.49</ecNumber>
    </recommendedName>
</protein>
<keyword evidence="6" id="KW-0067">ATP-binding</keyword>
<keyword evidence="4" id="KW-0547">Nucleotide-binding</keyword>
<feature type="domain" description="Pyridoxamine kinase/Phosphomethylpyrimidine kinase" evidence="7">
    <location>
        <begin position="12"/>
        <end position="253"/>
    </location>
</feature>
<dbReference type="RefSeq" id="WP_173200653.1">
    <property type="nucleotide sequence ID" value="NZ_JABFCX010000003.1"/>
</dbReference>
<comment type="pathway">
    <text evidence="1">Cofactor biosynthesis; thiamine diphosphate biosynthesis.</text>
</comment>
<gene>
    <name evidence="8" type="primary">thiD</name>
    <name evidence="8" type="ORF">HK107_13460</name>
</gene>
<dbReference type="AlphaFoldDB" id="A0A7Y3W6A6"/>
<dbReference type="FunFam" id="3.40.1190.20:FF:000003">
    <property type="entry name" value="Phosphomethylpyrimidine kinase ThiD"/>
    <property type="match status" value="1"/>
</dbReference>
<evidence type="ECO:0000313" key="8">
    <source>
        <dbReference type="EMBL" id="NNU17333.1"/>
    </source>
</evidence>
<dbReference type="SUPFAM" id="SSF53613">
    <property type="entry name" value="Ribokinase-like"/>
    <property type="match status" value="1"/>
</dbReference>
<dbReference type="Proteomes" id="UP000536835">
    <property type="component" value="Unassembled WGS sequence"/>
</dbReference>
<dbReference type="PANTHER" id="PTHR20858">
    <property type="entry name" value="PHOSPHOMETHYLPYRIMIDINE KINASE"/>
    <property type="match status" value="1"/>
</dbReference>
<dbReference type="UniPathway" id="UPA00060">
    <property type="reaction ID" value="UER00138"/>
</dbReference>
<dbReference type="GO" id="GO:0005524">
    <property type="term" value="F:ATP binding"/>
    <property type="evidence" value="ECO:0007669"/>
    <property type="project" value="UniProtKB-KW"/>
</dbReference>
<dbReference type="GO" id="GO:0009229">
    <property type="term" value="P:thiamine diphosphate biosynthetic process"/>
    <property type="evidence" value="ECO:0007669"/>
    <property type="project" value="UniProtKB-UniPathway"/>
</dbReference>
<evidence type="ECO:0000313" key="9">
    <source>
        <dbReference type="Proteomes" id="UP000536835"/>
    </source>
</evidence>
<evidence type="ECO:0000259" key="7">
    <source>
        <dbReference type="Pfam" id="PF08543"/>
    </source>
</evidence>
<accession>A0A7Y3W6A6</accession>
<evidence type="ECO:0000256" key="4">
    <source>
        <dbReference type="ARBA" id="ARBA00022741"/>
    </source>
</evidence>
<dbReference type="EMBL" id="JABFCX010000003">
    <property type="protein sequence ID" value="NNU17333.1"/>
    <property type="molecule type" value="Genomic_DNA"/>
</dbReference>
<name>A0A7Y3W6A6_9PROT</name>
<dbReference type="Gene3D" id="3.40.1190.20">
    <property type="match status" value="1"/>
</dbReference>